<evidence type="ECO:0000313" key="3">
    <source>
        <dbReference type="Proteomes" id="UP000325315"/>
    </source>
</evidence>
<evidence type="ECO:0000313" key="2">
    <source>
        <dbReference type="EMBL" id="KAA3473918.1"/>
    </source>
</evidence>
<dbReference type="PANTHER" id="PTHR47723:SF19">
    <property type="entry name" value="POLYNUCLEOTIDYL TRANSFERASE, RIBONUCLEASE H-LIKE SUPERFAMILY PROTEIN"/>
    <property type="match status" value="1"/>
</dbReference>
<keyword evidence="2" id="KW-0808">Transferase</keyword>
<dbReference type="Pfam" id="PF13456">
    <property type="entry name" value="RVT_3"/>
    <property type="match status" value="1"/>
</dbReference>
<keyword evidence="2" id="KW-0548">Nucleotidyltransferase</keyword>
<evidence type="ECO:0000259" key="1">
    <source>
        <dbReference type="Pfam" id="PF13456"/>
    </source>
</evidence>
<dbReference type="GO" id="GO:0003964">
    <property type="term" value="F:RNA-directed DNA polymerase activity"/>
    <property type="evidence" value="ECO:0007669"/>
    <property type="project" value="UniProtKB-KW"/>
</dbReference>
<dbReference type="Proteomes" id="UP000325315">
    <property type="component" value="Unassembled WGS sequence"/>
</dbReference>
<keyword evidence="2" id="KW-0695">RNA-directed DNA polymerase</keyword>
<dbReference type="EMBL" id="SMMG02000005">
    <property type="protein sequence ID" value="KAA3473918.1"/>
    <property type="molecule type" value="Genomic_DNA"/>
</dbReference>
<accession>A0A5B6VYE4</accession>
<organism evidence="2 3">
    <name type="scientific">Gossypium australe</name>
    <dbReference type="NCBI Taxonomy" id="47621"/>
    <lineage>
        <taxon>Eukaryota</taxon>
        <taxon>Viridiplantae</taxon>
        <taxon>Streptophyta</taxon>
        <taxon>Embryophyta</taxon>
        <taxon>Tracheophyta</taxon>
        <taxon>Spermatophyta</taxon>
        <taxon>Magnoliopsida</taxon>
        <taxon>eudicotyledons</taxon>
        <taxon>Gunneridae</taxon>
        <taxon>Pentapetalae</taxon>
        <taxon>rosids</taxon>
        <taxon>malvids</taxon>
        <taxon>Malvales</taxon>
        <taxon>Malvaceae</taxon>
        <taxon>Malvoideae</taxon>
        <taxon>Gossypium</taxon>
    </lineage>
</organism>
<dbReference type="Gene3D" id="3.30.420.10">
    <property type="entry name" value="Ribonuclease H-like superfamily/Ribonuclease H"/>
    <property type="match status" value="1"/>
</dbReference>
<dbReference type="CDD" id="cd06222">
    <property type="entry name" value="RNase_H_like"/>
    <property type="match status" value="1"/>
</dbReference>
<feature type="domain" description="RNase H type-1" evidence="1">
    <location>
        <begin position="261"/>
        <end position="333"/>
    </location>
</feature>
<dbReference type="InterPro" id="IPR044730">
    <property type="entry name" value="RNase_H-like_dom_plant"/>
</dbReference>
<dbReference type="InterPro" id="IPR012337">
    <property type="entry name" value="RNaseH-like_sf"/>
</dbReference>
<name>A0A5B6VYE4_9ROSI</name>
<comment type="caution">
    <text evidence="2">The sequence shown here is derived from an EMBL/GenBank/DDBJ whole genome shotgun (WGS) entry which is preliminary data.</text>
</comment>
<keyword evidence="3" id="KW-1185">Reference proteome</keyword>
<dbReference type="GO" id="GO:0003676">
    <property type="term" value="F:nucleic acid binding"/>
    <property type="evidence" value="ECO:0007669"/>
    <property type="project" value="InterPro"/>
</dbReference>
<dbReference type="AlphaFoldDB" id="A0A5B6VYE4"/>
<dbReference type="InterPro" id="IPR002156">
    <property type="entry name" value="RNaseH_domain"/>
</dbReference>
<dbReference type="OrthoDB" id="1744872at2759"/>
<dbReference type="GO" id="GO:0004523">
    <property type="term" value="F:RNA-DNA hybrid ribonuclease activity"/>
    <property type="evidence" value="ECO:0007669"/>
    <property type="project" value="InterPro"/>
</dbReference>
<proteinExistence type="predicted"/>
<dbReference type="SUPFAM" id="SSF53098">
    <property type="entry name" value="Ribonuclease H-like"/>
    <property type="match status" value="1"/>
</dbReference>
<gene>
    <name evidence="2" type="ORF">EPI10_024257</name>
</gene>
<sequence length="345" mass="39194">MDQNDSFLLKLGFNFLSNKQALWVCFLRAKYKIGDDFPIEILKNQCSFLWRSFAKIWPLMCQCVGWSVGDGNRIKFWTDNWVVGLGPLINFCHNASQVDKATPLREMMSTNDVNILSNITSISVPNHRVGPDTMISQWSSNGTFSIKYSYNFLRKICLDPQDEYWKLVWSFPGPQHEHLLTNDEQCRRGMSDNPSCKLCDGVNESVLHSLRDYCQVRNAWEKIIPSKCSHRFFSLSLRTGLLLTPWDVKDAASGVRPCQANTNSGLATLAARVRDEFGNWISGIGRIISSCSVEQAELWAIYDGLSMAWDAQWRDVIVKSDCALVIKGINGDVTGTLYRDLIIRI</sequence>
<dbReference type="PANTHER" id="PTHR47723">
    <property type="entry name" value="OS05G0353850 PROTEIN"/>
    <property type="match status" value="1"/>
</dbReference>
<protein>
    <submittedName>
        <fullName evidence="2">Non-LTR retroelement reverse transcriptase</fullName>
    </submittedName>
</protein>
<dbReference type="InterPro" id="IPR036397">
    <property type="entry name" value="RNaseH_sf"/>
</dbReference>
<dbReference type="InterPro" id="IPR053151">
    <property type="entry name" value="RNase_H-like"/>
</dbReference>
<reference evidence="3" key="1">
    <citation type="journal article" date="2019" name="Plant Biotechnol. J.">
        <title>Genome sequencing of the Australian wild diploid species Gossypium australe highlights disease resistance and delayed gland morphogenesis.</title>
        <authorList>
            <person name="Cai Y."/>
            <person name="Cai X."/>
            <person name="Wang Q."/>
            <person name="Wang P."/>
            <person name="Zhang Y."/>
            <person name="Cai C."/>
            <person name="Xu Y."/>
            <person name="Wang K."/>
            <person name="Zhou Z."/>
            <person name="Wang C."/>
            <person name="Geng S."/>
            <person name="Li B."/>
            <person name="Dong Q."/>
            <person name="Hou Y."/>
            <person name="Wang H."/>
            <person name="Ai P."/>
            <person name="Liu Z."/>
            <person name="Yi F."/>
            <person name="Sun M."/>
            <person name="An G."/>
            <person name="Cheng J."/>
            <person name="Zhang Y."/>
            <person name="Shi Q."/>
            <person name="Xie Y."/>
            <person name="Shi X."/>
            <person name="Chang Y."/>
            <person name="Huang F."/>
            <person name="Chen Y."/>
            <person name="Hong S."/>
            <person name="Mi L."/>
            <person name="Sun Q."/>
            <person name="Zhang L."/>
            <person name="Zhou B."/>
            <person name="Peng R."/>
            <person name="Zhang X."/>
            <person name="Liu F."/>
        </authorList>
    </citation>
    <scope>NUCLEOTIDE SEQUENCE [LARGE SCALE GENOMIC DNA]</scope>
    <source>
        <strain evidence="3">cv. PA1801</strain>
    </source>
</reference>